<feature type="transmembrane region" description="Helical" evidence="8">
    <location>
        <begin position="12"/>
        <end position="36"/>
    </location>
</feature>
<feature type="transmembrane region" description="Helical" evidence="8">
    <location>
        <begin position="406"/>
        <end position="423"/>
    </location>
</feature>
<feature type="transmembrane region" description="Helical" evidence="8">
    <location>
        <begin position="48"/>
        <end position="72"/>
    </location>
</feature>
<dbReference type="EMBL" id="DYXC01000011">
    <property type="protein sequence ID" value="HJF13312.1"/>
    <property type="molecule type" value="Genomic_DNA"/>
</dbReference>
<keyword evidence="3 10" id="KW-0808">Transferase</keyword>
<dbReference type="Gene3D" id="3.90.550.10">
    <property type="entry name" value="Spore Coat Polysaccharide Biosynthesis Protein SpsA, Chain A"/>
    <property type="match status" value="1"/>
</dbReference>
<feature type="transmembrane region" description="Helical" evidence="8">
    <location>
        <begin position="382"/>
        <end position="399"/>
    </location>
</feature>
<evidence type="ECO:0000256" key="3">
    <source>
        <dbReference type="ARBA" id="ARBA00022679"/>
    </source>
</evidence>
<dbReference type="Gene3D" id="1.20.120.160">
    <property type="entry name" value="HPT domain"/>
    <property type="match status" value="1"/>
</dbReference>
<dbReference type="Pfam" id="PF13641">
    <property type="entry name" value="Glyco_tranf_2_3"/>
    <property type="match status" value="1"/>
</dbReference>
<keyword evidence="2 10" id="KW-0328">Glycosyltransferase</keyword>
<dbReference type="SUPFAM" id="SSF53448">
    <property type="entry name" value="Nucleotide-diphospho-sugar transferases"/>
    <property type="match status" value="1"/>
</dbReference>
<dbReference type="PANTHER" id="PTHR43867:SF2">
    <property type="entry name" value="CELLULOSE SYNTHASE CATALYTIC SUBUNIT A [UDP-FORMING]"/>
    <property type="match status" value="1"/>
</dbReference>
<evidence type="ECO:0000256" key="6">
    <source>
        <dbReference type="ARBA" id="ARBA00023136"/>
    </source>
</evidence>
<dbReference type="PROSITE" id="PS50894">
    <property type="entry name" value="HPT"/>
    <property type="match status" value="1"/>
</dbReference>
<dbReference type="AlphaFoldDB" id="A0A921K6F1"/>
<dbReference type="SUPFAM" id="SSF47226">
    <property type="entry name" value="Histidine-containing phosphotransfer domain, HPT domain"/>
    <property type="match status" value="1"/>
</dbReference>
<evidence type="ECO:0000313" key="10">
    <source>
        <dbReference type="EMBL" id="HJF13312.1"/>
    </source>
</evidence>
<keyword evidence="4 8" id="KW-0812">Transmembrane</keyword>
<comment type="subcellular location">
    <subcellularLocation>
        <location evidence="1">Membrane</location>
        <topology evidence="1">Multi-pass membrane protein</topology>
    </subcellularLocation>
</comment>
<protein>
    <submittedName>
        <fullName evidence="10">Glycosyltransferase</fullName>
        <ecNumber evidence="10">2.4.-.-</ecNumber>
    </submittedName>
</protein>
<evidence type="ECO:0000256" key="8">
    <source>
        <dbReference type="SAM" id="Phobius"/>
    </source>
</evidence>
<reference evidence="10" key="1">
    <citation type="journal article" date="2021" name="PeerJ">
        <title>Extensive microbial diversity within the chicken gut microbiome revealed by metagenomics and culture.</title>
        <authorList>
            <person name="Gilroy R."/>
            <person name="Ravi A."/>
            <person name="Getino M."/>
            <person name="Pursley I."/>
            <person name="Horton D.L."/>
            <person name="Alikhan N.F."/>
            <person name="Baker D."/>
            <person name="Gharbi K."/>
            <person name="Hall N."/>
            <person name="Watson M."/>
            <person name="Adriaenssens E.M."/>
            <person name="Foster-Nyarko E."/>
            <person name="Jarju S."/>
            <person name="Secka A."/>
            <person name="Antonio M."/>
            <person name="Oren A."/>
            <person name="Chaudhuri R.R."/>
            <person name="La Ragione R."/>
            <person name="Hildebrand F."/>
            <person name="Pallen M.J."/>
        </authorList>
    </citation>
    <scope>NUCLEOTIDE SEQUENCE</scope>
    <source>
        <strain evidence="10">ChiHjej13B12-14962</strain>
    </source>
</reference>
<dbReference type="InterPro" id="IPR050321">
    <property type="entry name" value="Glycosyltr_2/OpgH_subfam"/>
</dbReference>
<comment type="caution">
    <text evidence="7">Lacks conserved residue(s) required for the propagation of feature annotation.</text>
</comment>
<keyword evidence="6 8" id="KW-0472">Membrane</keyword>
<evidence type="ECO:0000256" key="5">
    <source>
        <dbReference type="ARBA" id="ARBA00022989"/>
    </source>
</evidence>
<dbReference type="InterPro" id="IPR029044">
    <property type="entry name" value="Nucleotide-diphossugar_trans"/>
</dbReference>
<evidence type="ECO:0000256" key="1">
    <source>
        <dbReference type="ARBA" id="ARBA00004141"/>
    </source>
</evidence>
<sequence length="615" mass="68275">MTPAHRESPAWLWAVAVILCPVYGTTASIVFVFSGTFGTFGNHLVRDVMLIIVSVISALALTYISLLLFTFLRREAHTKGQAADFEWHLLVPCLNEESVVAETVSAARTSFPTAHVWVIDDASHDRTGAIVRGLQDFDNHVHLITRVLPNARTGKGDALNAAYRQVGQFVGDNPHRRQHTIIGVLDADGYLSDNTLELLAGPQAFGDEQTGGVQIEVWMKNRNDKRPRPLNGRWKNLVGKILIHLQDIEFRTANSAMQLLRVKTGTVGMGGNGQFNRLSVLDHLAEGDGEPWGKKLSEDFELGLKILSLGYRTHYTRDAHVSQEALPYFRRLLTQRTRWAQGLLECASLLPRLRRAKVLNVAGLLELHFLMIQAWLSMTNLLVIPILTILAIVDGGTWLWQSTSQLLTLFAAIIFLVLPYAMWGPLYRIRAGAKVGWLNSLGLGLLFLGYVYLTYVFYARAIGRMLTGRNAWAKTKRNADDLRQLDTTPLHIIPTAAPLLDRAVVQQLAVELEGREEYAHELISTFAVIWPKRLANVQLATAAEDRDATWDAVASIRVAADMLGAARLAGTAAHMAQFVEAGDFDKLREALPALEQLGTDTVEEIRRDVVAASEF</sequence>
<evidence type="ECO:0000256" key="2">
    <source>
        <dbReference type="ARBA" id="ARBA00022676"/>
    </source>
</evidence>
<evidence type="ECO:0000259" key="9">
    <source>
        <dbReference type="PROSITE" id="PS50894"/>
    </source>
</evidence>
<accession>A0A921K6F1</accession>
<proteinExistence type="predicted"/>
<gene>
    <name evidence="10" type="ORF">K8V32_00715</name>
</gene>
<dbReference type="GO" id="GO:0016758">
    <property type="term" value="F:hexosyltransferase activity"/>
    <property type="evidence" value="ECO:0007669"/>
    <property type="project" value="TreeGrafter"/>
</dbReference>
<reference evidence="10" key="2">
    <citation type="submission" date="2021-09" db="EMBL/GenBank/DDBJ databases">
        <authorList>
            <person name="Gilroy R."/>
        </authorList>
    </citation>
    <scope>NUCLEOTIDE SEQUENCE</scope>
    <source>
        <strain evidence="10">ChiHjej13B12-14962</strain>
    </source>
</reference>
<comment type="caution">
    <text evidence="10">The sequence shown here is derived from an EMBL/GenBank/DDBJ whole genome shotgun (WGS) entry which is preliminary data.</text>
</comment>
<dbReference type="RefSeq" id="WP_303901357.1">
    <property type="nucleotide sequence ID" value="NZ_DYXC01000011.1"/>
</dbReference>
<evidence type="ECO:0000256" key="7">
    <source>
        <dbReference type="PROSITE-ProRule" id="PRU00110"/>
    </source>
</evidence>
<dbReference type="Proteomes" id="UP000703315">
    <property type="component" value="Unassembled WGS sequence"/>
</dbReference>
<organism evidence="10 11">
    <name type="scientific">Enteractinococcus helveticum</name>
    <dbReference type="NCBI Taxonomy" id="1837282"/>
    <lineage>
        <taxon>Bacteria</taxon>
        <taxon>Bacillati</taxon>
        <taxon>Actinomycetota</taxon>
        <taxon>Actinomycetes</taxon>
        <taxon>Micrococcales</taxon>
        <taxon>Micrococcaceae</taxon>
    </lineage>
</organism>
<dbReference type="InterPro" id="IPR008207">
    <property type="entry name" value="Sig_transdc_His_kin_Hpt_dom"/>
</dbReference>
<dbReference type="GO" id="GO:0000160">
    <property type="term" value="P:phosphorelay signal transduction system"/>
    <property type="evidence" value="ECO:0007669"/>
    <property type="project" value="InterPro"/>
</dbReference>
<dbReference type="InterPro" id="IPR036641">
    <property type="entry name" value="HPT_dom_sf"/>
</dbReference>
<feature type="transmembrane region" description="Helical" evidence="8">
    <location>
        <begin position="435"/>
        <end position="458"/>
    </location>
</feature>
<name>A0A921K6F1_9MICC</name>
<dbReference type="GO" id="GO:0005886">
    <property type="term" value="C:plasma membrane"/>
    <property type="evidence" value="ECO:0007669"/>
    <property type="project" value="TreeGrafter"/>
</dbReference>
<dbReference type="EC" id="2.4.-.-" evidence="10"/>
<feature type="domain" description="HPt" evidence="9">
    <location>
        <begin position="515"/>
        <end position="615"/>
    </location>
</feature>
<evidence type="ECO:0000256" key="4">
    <source>
        <dbReference type="ARBA" id="ARBA00022692"/>
    </source>
</evidence>
<keyword evidence="5 8" id="KW-1133">Transmembrane helix</keyword>
<evidence type="ECO:0000313" key="11">
    <source>
        <dbReference type="Proteomes" id="UP000703315"/>
    </source>
</evidence>
<dbReference type="PANTHER" id="PTHR43867">
    <property type="entry name" value="CELLULOSE SYNTHASE CATALYTIC SUBUNIT A [UDP-FORMING]"/>
    <property type="match status" value="1"/>
</dbReference>